<sequence length="23" mass="2824">MDYGCFWLERPPHKTLTDFENSH</sequence>
<dbReference type="AlphaFoldDB" id="A0A0E9US38"/>
<evidence type="ECO:0000313" key="1">
    <source>
        <dbReference type="EMBL" id="JAH68015.1"/>
    </source>
</evidence>
<dbReference type="EMBL" id="GBXM01040562">
    <property type="protein sequence ID" value="JAH68015.1"/>
    <property type="molecule type" value="Transcribed_RNA"/>
</dbReference>
<accession>A0A0E9US38</accession>
<organism evidence="1">
    <name type="scientific">Anguilla anguilla</name>
    <name type="common">European freshwater eel</name>
    <name type="synonym">Muraena anguilla</name>
    <dbReference type="NCBI Taxonomy" id="7936"/>
    <lineage>
        <taxon>Eukaryota</taxon>
        <taxon>Metazoa</taxon>
        <taxon>Chordata</taxon>
        <taxon>Craniata</taxon>
        <taxon>Vertebrata</taxon>
        <taxon>Euteleostomi</taxon>
        <taxon>Actinopterygii</taxon>
        <taxon>Neopterygii</taxon>
        <taxon>Teleostei</taxon>
        <taxon>Anguilliformes</taxon>
        <taxon>Anguillidae</taxon>
        <taxon>Anguilla</taxon>
    </lineage>
</organism>
<reference evidence="1" key="1">
    <citation type="submission" date="2014-11" db="EMBL/GenBank/DDBJ databases">
        <authorList>
            <person name="Amaro Gonzalez C."/>
        </authorList>
    </citation>
    <scope>NUCLEOTIDE SEQUENCE</scope>
</reference>
<proteinExistence type="predicted"/>
<reference evidence="1" key="2">
    <citation type="journal article" date="2015" name="Fish Shellfish Immunol.">
        <title>Early steps in the European eel (Anguilla anguilla)-Vibrio vulnificus interaction in the gills: Role of the RtxA13 toxin.</title>
        <authorList>
            <person name="Callol A."/>
            <person name="Pajuelo D."/>
            <person name="Ebbesson L."/>
            <person name="Teles M."/>
            <person name="MacKenzie S."/>
            <person name="Amaro C."/>
        </authorList>
    </citation>
    <scope>NUCLEOTIDE SEQUENCE</scope>
</reference>
<protein>
    <submittedName>
        <fullName evidence="1">Uncharacterized protein</fullName>
    </submittedName>
</protein>
<name>A0A0E9US38_ANGAN</name>